<dbReference type="AlphaFoldDB" id="A0A427XK76"/>
<dbReference type="Pfam" id="PF02970">
    <property type="entry name" value="TBCA"/>
    <property type="match status" value="1"/>
</dbReference>
<evidence type="ECO:0000313" key="4">
    <source>
        <dbReference type="EMBL" id="RSH79157.1"/>
    </source>
</evidence>
<dbReference type="GO" id="GO:0007021">
    <property type="term" value="P:tubulin complex assembly"/>
    <property type="evidence" value="ECO:0007669"/>
    <property type="project" value="UniProtKB-UniRule"/>
</dbReference>
<dbReference type="GO" id="GO:0005874">
    <property type="term" value="C:microtubule"/>
    <property type="evidence" value="ECO:0007669"/>
    <property type="project" value="UniProtKB-KW"/>
</dbReference>
<gene>
    <name evidence="4" type="ORF">EHS24_001195</name>
</gene>
<comment type="subcellular location">
    <subcellularLocation>
        <location evidence="3">Cytoplasm</location>
        <location evidence="3">Cytoskeleton</location>
    </subcellularLocation>
</comment>
<dbReference type="Proteomes" id="UP000279236">
    <property type="component" value="Unassembled WGS sequence"/>
</dbReference>
<sequence length="141" mass="15773">MADPQTLRQLKIKTGVVKRLFKEEQIYREEVVSAGAVLDRLRDEGADGADIRNAWCGPATTKLVEGARMVPLLGKHRPERVMKDSEQMIPRTRKQLEEAMVALEDLVNALHSEADVAATQEFKDAFSIVQQVETAWKGEGN</sequence>
<keyword evidence="3" id="KW-0963">Cytoplasm</keyword>
<dbReference type="OrthoDB" id="296187at2759"/>
<dbReference type="RefSeq" id="XP_028474304.1">
    <property type="nucleotide sequence ID" value="XM_028616997.1"/>
</dbReference>
<keyword evidence="5" id="KW-1185">Reference proteome</keyword>
<comment type="caution">
    <text evidence="4">The sequence shown here is derived from an EMBL/GenBank/DDBJ whole genome shotgun (WGS) entry which is preliminary data.</text>
</comment>
<proteinExistence type="inferred from homology"/>
<dbReference type="SUPFAM" id="SSF46988">
    <property type="entry name" value="Tubulin chaperone cofactor A"/>
    <property type="match status" value="1"/>
</dbReference>
<dbReference type="InterPro" id="IPR004226">
    <property type="entry name" value="TBCA"/>
</dbReference>
<dbReference type="EMBL" id="RSCE01000010">
    <property type="protein sequence ID" value="RSH79157.1"/>
    <property type="molecule type" value="Genomic_DNA"/>
</dbReference>
<accession>A0A427XK76</accession>
<dbReference type="GeneID" id="39585738"/>
<evidence type="ECO:0000256" key="3">
    <source>
        <dbReference type="RuleBase" id="RU364030"/>
    </source>
</evidence>
<dbReference type="STRING" id="105984.A0A427XK76"/>
<dbReference type="GO" id="GO:0005829">
    <property type="term" value="C:cytosol"/>
    <property type="evidence" value="ECO:0007669"/>
    <property type="project" value="TreeGrafter"/>
</dbReference>
<dbReference type="GO" id="GO:0007023">
    <property type="term" value="P:post-chaperonin tubulin folding pathway"/>
    <property type="evidence" value="ECO:0007669"/>
    <property type="project" value="UniProtKB-UniRule"/>
</dbReference>
<keyword evidence="2 3" id="KW-0143">Chaperone</keyword>
<dbReference type="GO" id="GO:0048487">
    <property type="term" value="F:beta-tubulin binding"/>
    <property type="evidence" value="ECO:0007669"/>
    <property type="project" value="InterPro"/>
</dbReference>
<dbReference type="Gene3D" id="1.20.58.90">
    <property type="match status" value="1"/>
</dbReference>
<dbReference type="PANTHER" id="PTHR21500:SF0">
    <property type="entry name" value="TUBULIN-SPECIFIC CHAPERONE A"/>
    <property type="match status" value="1"/>
</dbReference>
<comment type="subunit">
    <text evidence="3">Supercomplex made of cofactors A to E. Cofactors A and D function by capturing and stabilizing tubulin in a quasi-native conformation. Cofactor E binds to the cofactor D-tubulin complex; interaction with cofactor C then causes the release of tubulin polypeptides that are committed to the native state.</text>
</comment>
<dbReference type="InterPro" id="IPR036126">
    <property type="entry name" value="TBCA_sf"/>
</dbReference>
<evidence type="ECO:0000256" key="2">
    <source>
        <dbReference type="ARBA" id="ARBA00023186"/>
    </source>
</evidence>
<organism evidence="4 5">
    <name type="scientific">Apiotrichum porosum</name>
    <dbReference type="NCBI Taxonomy" id="105984"/>
    <lineage>
        <taxon>Eukaryota</taxon>
        <taxon>Fungi</taxon>
        <taxon>Dikarya</taxon>
        <taxon>Basidiomycota</taxon>
        <taxon>Agaricomycotina</taxon>
        <taxon>Tremellomycetes</taxon>
        <taxon>Trichosporonales</taxon>
        <taxon>Trichosporonaceae</taxon>
        <taxon>Apiotrichum</taxon>
    </lineage>
</organism>
<keyword evidence="3" id="KW-0206">Cytoskeleton</keyword>
<reference evidence="4 5" key="1">
    <citation type="submission" date="2018-11" db="EMBL/GenBank/DDBJ databases">
        <title>Genome sequence of Apiotrichum porosum DSM 27194.</title>
        <authorList>
            <person name="Aliyu H."/>
            <person name="Gorte O."/>
            <person name="Ochsenreither K."/>
        </authorList>
    </citation>
    <scope>NUCLEOTIDE SEQUENCE [LARGE SCALE GENOMIC DNA]</scope>
    <source>
        <strain evidence="4 5">DSM 27194</strain>
    </source>
</reference>
<protein>
    <recommendedName>
        <fullName evidence="3">Tubulin-specific chaperone A</fullName>
    </recommendedName>
</protein>
<comment type="similarity">
    <text evidence="1 3">Belongs to the TBCA family.</text>
</comment>
<evidence type="ECO:0000256" key="1">
    <source>
        <dbReference type="ARBA" id="ARBA00006806"/>
    </source>
</evidence>
<evidence type="ECO:0000313" key="5">
    <source>
        <dbReference type="Proteomes" id="UP000279236"/>
    </source>
</evidence>
<dbReference type="PANTHER" id="PTHR21500">
    <property type="entry name" value="TUBULIN-SPECIFIC CHAPERONE A"/>
    <property type="match status" value="1"/>
</dbReference>
<keyword evidence="3" id="KW-0493">Microtubule</keyword>
<name>A0A427XK76_9TREE</name>